<proteinExistence type="predicted"/>
<dbReference type="SUPFAM" id="SSF52091">
    <property type="entry name" value="SpoIIaa-like"/>
    <property type="match status" value="1"/>
</dbReference>
<organism evidence="2 3">
    <name type="scientific">Ruficoccus amylovorans</name>
    <dbReference type="NCBI Taxonomy" id="1804625"/>
    <lineage>
        <taxon>Bacteria</taxon>
        <taxon>Pseudomonadati</taxon>
        <taxon>Verrucomicrobiota</taxon>
        <taxon>Opitutia</taxon>
        <taxon>Puniceicoccales</taxon>
        <taxon>Cerasicoccaceae</taxon>
        <taxon>Ruficoccus</taxon>
    </lineage>
</organism>
<dbReference type="InterPro" id="IPR058548">
    <property type="entry name" value="MlaB-like_STAS"/>
</dbReference>
<protein>
    <submittedName>
        <fullName evidence="2">STAS domain-containing protein</fullName>
    </submittedName>
</protein>
<sequence>MADNDTPVFLVDGYSDPALLRIQGRASYLNCAPVSDFFKHMLAEGRTHVVVDFAGCTAMDSTFLGILAGAAMDFRKQKPPGKLTLVRLGERNLELVRNLGLHRILEVDADGRSLSFDVDRAQTVATTTDGPPHASAESMLRAHEHLVEADKGNLKKFQDVLAYLRLQVEKDKEADSE</sequence>
<evidence type="ECO:0000313" key="3">
    <source>
        <dbReference type="Proteomes" id="UP000546464"/>
    </source>
</evidence>
<dbReference type="EMBL" id="JACHVB010000025">
    <property type="protein sequence ID" value="MBC2594566.1"/>
    <property type="molecule type" value="Genomic_DNA"/>
</dbReference>
<dbReference type="AlphaFoldDB" id="A0A842HG08"/>
<reference evidence="2 3" key="1">
    <citation type="submission" date="2020-07" db="EMBL/GenBank/DDBJ databases">
        <authorList>
            <person name="Feng X."/>
        </authorList>
    </citation>
    <scope>NUCLEOTIDE SEQUENCE [LARGE SCALE GENOMIC DNA]</scope>
    <source>
        <strain evidence="2 3">JCM31066</strain>
    </source>
</reference>
<name>A0A842HG08_9BACT</name>
<dbReference type="PROSITE" id="PS50801">
    <property type="entry name" value="STAS"/>
    <property type="match status" value="1"/>
</dbReference>
<dbReference type="Pfam" id="PF13466">
    <property type="entry name" value="STAS_2"/>
    <property type="match status" value="1"/>
</dbReference>
<dbReference type="Proteomes" id="UP000546464">
    <property type="component" value="Unassembled WGS sequence"/>
</dbReference>
<dbReference type="CDD" id="cd07043">
    <property type="entry name" value="STAS_anti-anti-sigma_factors"/>
    <property type="match status" value="1"/>
</dbReference>
<comment type="caution">
    <text evidence="2">The sequence shown here is derived from an EMBL/GenBank/DDBJ whole genome shotgun (WGS) entry which is preliminary data.</text>
</comment>
<evidence type="ECO:0000259" key="1">
    <source>
        <dbReference type="PROSITE" id="PS50801"/>
    </source>
</evidence>
<dbReference type="RefSeq" id="WP_185675547.1">
    <property type="nucleotide sequence ID" value="NZ_JACHVB010000025.1"/>
</dbReference>
<feature type="domain" description="STAS" evidence="1">
    <location>
        <begin position="19"/>
        <end position="125"/>
    </location>
</feature>
<dbReference type="Gene3D" id="3.30.750.24">
    <property type="entry name" value="STAS domain"/>
    <property type="match status" value="1"/>
</dbReference>
<evidence type="ECO:0000313" key="2">
    <source>
        <dbReference type="EMBL" id="MBC2594566.1"/>
    </source>
</evidence>
<gene>
    <name evidence="2" type="ORF">H5P28_09875</name>
</gene>
<accession>A0A842HG08</accession>
<dbReference type="InterPro" id="IPR036513">
    <property type="entry name" value="STAS_dom_sf"/>
</dbReference>
<dbReference type="InterPro" id="IPR002645">
    <property type="entry name" value="STAS_dom"/>
</dbReference>
<keyword evidence="3" id="KW-1185">Reference proteome</keyword>